<proteinExistence type="predicted"/>
<dbReference type="AlphaFoldDB" id="A0A7S1I478"/>
<gene>
    <name evidence="2" type="ORF">EGYM00392_LOCUS11613</name>
</gene>
<evidence type="ECO:0000313" key="2">
    <source>
        <dbReference type="EMBL" id="CAD9000540.1"/>
    </source>
</evidence>
<accession>A0A7S1I478</accession>
<feature type="region of interest" description="Disordered" evidence="1">
    <location>
        <begin position="123"/>
        <end position="144"/>
    </location>
</feature>
<reference evidence="2" key="1">
    <citation type="submission" date="2021-01" db="EMBL/GenBank/DDBJ databases">
        <authorList>
            <person name="Corre E."/>
            <person name="Pelletier E."/>
            <person name="Niang G."/>
            <person name="Scheremetjew M."/>
            <person name="Finn R."/>
            <person name="Kale V."/>
            <person name="Holt S."/>
            <person name="Cochrane G."/>
            <person name="Meng A."/>
            <person name="Brown T."/>
            <person name="Cohen L."/>
        </authorList>
    </citation>
    <scope>NUCLEOTIDE SEQUENCE</scope>
    <source>
        <strain evidence="2">NIES-381</strain>
    </source>
</reference>
<evidence type="ECO:0000256" key="1">
    <source>
        <dbReference type="SAM" id="MobiDB-lite"/>
    </source>
</evidence>
<organism evidence="2">
    <name type="scientific">Eutreptiella gymnastica</name>
    <dbReference type="NCBI Taxonomy" id="73025"/>
    <lineage>
        <taxon>Eukaryota</taxon>
        <taxon>Discoba</taxon>
        <taxon>Euglenozoa</taxon>
        <taxon>Euglenida</taxon>
        <taxon>Spirocuta</taxon>
        <taxon>Euglenophyceae</taxon>
        <taxon>Eutreptiales</taxon>
        <taxon>Eutreptiaceae</taxon>
        <taxon>Eutreptiella</taxon>
    </lineage>
</organism>
<sequence length="144" mass="15991">MIMFFFEMKRCPPRSSFFLFVAAFVSKNQPHLGHLSTGQTPLMIFVVHPLLPTLLKQKPECRTLFHPHHSRAANIEGVLGAAALSPKVNWASLAAGGQTQALLGVLVKIPPCCPQAEKWEKARIPTKNAQQKLSQRHPEISGYQ</sequence>
<name>A0A7S1I478_9EUGL</name>
<protein>
    <submittedName>
        <fullName evidence="2">Uncharacterized protein</fullName>
    </submittedName>
</protein>
<dbReference type="EMBL" id="HBGA01032270">
    <property type="protein sequence ID" value="CAD9000540.1"/>
    <property type="molecule type" value="Transcribed_RNA"/>
</dbReference>